<sequence length="149" mass="17020">MFKKPTSDKVDKPTIWLEIYNRWEDQINFIKIKIITILRIYPRIIFAFMVTSILISIVCFFYLYKSPKDNHELSSAPLLGSVTSSIGSIASSAGALKELLALQSIIENIVSKDSLTHQDSIMVLHVFERMQKIENSMKKPKISDTVLNQ</sequence>
<protein>
    <recommendedName>
        <fullName evidence="4">Polysaccharide chain length determinant N-terminal domain-containing protein</fullName>
    </recommendedName>
</protein>
<dbReference type="Proteomes" id="UP001165302">
    <property type="component" value="Unassembled WGS sequence"/>
</dbReference>
<accession>A0ABS7Z1J0</accession>
<organism evidence="2 3">
    <name type="scientific">Sphingobacterium bovistauri</name>
    <dbReference type="NCBI Taxonomy" id="2781959"/>
    <lineage>
        <taxon>Bacteria</taxon>
        <taxon>Pseudomonadati</taxon>
        <taxon>Bacteroidota</taxon>
        <taxon>Sphingobacteriia</taxon>
        <taxon>Sphingobacteriales</taxon>
        <taxon>Sphingobacteriaceae</taxon>
        <taxon>Sphingobacterium</taxon>
    </lineage>
</organism>
<name>A0ABS7Z1J0_9SPHI</name>
<gene>
    <name evidence="2" type="ORF">IPZ78_02595</name>
</gene>
<keyword evidence="1" id="KW-0472">Membrane</keyword>
<keyword evidence="3" id="KW-1185">Reference proteome</keyword>
<feature type="transmembrane region" description="Helical" evidence="1">
    <location>
        <begin position="40"/>
        <end position="64"/>
    </location>
</feature>
<reference evidence="2" key="1">
    <citation type="submission" date="2020-10" db="EMBL/GenBank/DDBJ databases">
        <authorList>
            <person name="Lu T."/>
            <person name="Wang Q."/>
            <person name="Han X."/>
        </authorList>
    </citation>
    <scope>NUCLEOTIDE SEQUENCE</scope>
    <source>
        <strain evidence="2">WQ 366</strain>
    </source>
</reference>
<dbReference type="EMBL" id="JADEYP010000003">
    <property type="protein sequence ID" value="MCA5004039.1"/>
    <property type="molecule type" value="Genomic_DNA"/>
</dbReference>
<evidence type="ECO:0000313" key="2">
    <source>
        <dbReference type="EMBL" id="MCA5004039.1"/>
    </source>
</evidence>
<evidence type="ECO:0008006" key="4">
    <source>
        <dbReference type="Google" id="ProtNLM"/>
    </source>
</evidence>
<comment type="caution">
    <text evidence="2">The sequence shown here is derived from an EMBL/GenBank/DDBJ whole genome shotgun (WGS) entry which is preliminary data.</text>
</comment>
<keyword evidence="1" id="KW-0812">Transmembrane</keyword>
<keyword evidence="1" id="KW-1133">Transmembrane helix</keyword>
<evidence type="ECO:0000256" key="1">
    <source>
        <dbReference type="SAM" id="Phobius"/>
    </source>
</evidence>
<proteinExistence type="predicted"/>
<evidence type="ECO:0000313" key="3">
    <source>
        <dbReference type="Proteomes" id="UP001165302"/>
    </source>
</evidence>
<dbReference type="RefSeq" id="WP_225551374.1">
    <property type="nucleotide sequence ID" value="NZ_JADEYP010000003.1"/>
</dbReference>